<dbReference type="PIRSF" id="PIRSF004499">
    <property type="entry name" value="SUI1_euk"/>
    <property type="match status" value="1"/>
</dbReference>
<evidence type="ECO:0000256" key="3">
    <source>
        <dbReference type="ARBA" id="ARBA00022917"/>
    </source>
</evidence>
<keyword evidence="6" id="KW-1185">Reference proteome</keyword>
<dbReference type="FunCoup" id="A0A1X2H4T1">
    <property type="interactions" value="322"/>
</dbReference>
<sequence>MSNIEELNSPFDPFADVEEEKAPKTTNYIHLRIQQRNGRKTWTTLQGLPKEYDFKKILKTFKKEFACNGTIVDDEELGQVLQLTGDQRLKIAEFLVKEEIAKKSDIKIHGF</sequence>
<dbReference type="STRING" id="13706.A0A1X2H4T1"/>
<evidence type="ECO:0000256" key="1">
    <source>
        <dbReference type="ARBA" id="ARBA00003130"/>
    </source>
</evidence>
<accession>A0A1X2H4T1</accession>
<comment type="caution">
    <text evidence="5">The sequence shown here is derived from an EMBL/GenBank/DDBJ whole genome shotgun (WGS) entry which is preliminary data.</text>
</comment>
<dbReference type="SUPFAM" id="SSF55159">
    <property type="entry name" value="eIF1-like"/>
    <property type="match status" value="1"/>
</dbReference>
<dbReference type="OMA" id="MYHAGQE"/>
<gene>
    <name evidence="5" type="ORF">BCR43DRAFT_496855</name>
</gene>
<comment type="function">
    <text evidence="1">Probably involved in translation.</text>
</comment>
<dbReference type="GO" id="GO:0003743">
    <property type="term" value="F:translation initiation factor activity"/>
    <property type="evidence" value="ECO:0007669"/>
    <property type="project" value="InterPro"/>
</dbReference>
<dbReference type="InterPro" id="IPR005874">
    <property type="entry name" value="SUI1_euk"/>
</dbReference>
<keyword evidence="3" id="KW-0648">Protein biosynthesis</keyword>
<dbReference type="InterPro" id="IPR036877">
    <property type="entry name" value="SUI1_dom_sf"/>
</dbReference>
<dbReference type="Proteomes" id="UP000242180">
    <property type="component" value="Unassembled WGS sequence"/>
</dbReference>
<dbReference type="Pfam" id="PF01253">
    <property type="entry name" value="SUI1"/>
    <property type="match status" value="1"/>
</dbReference>
<dbReference type="NCBIfam" id="TIGR01160">
    <property type="entry name" value="SUI1_MOF2"/>
    <property type="match status" value="1"/>
</dbReference>
<reference evidence="5 6" key="1">
    <citation type="submission" date="2016-07" db="EMBL/GenBank/DDBJ databases">
        <title>Pervasive Adenine N6-methylation of Active Genes in Fungi.</title>
        <authorList>
            <consortium name="DOE Joint Genome Institute"/>
            <person name="Mondo S.J."/>
            <person name="Dannebaum R.O."/>
            <person name="Kuo R.C."/>
            <person name="Labutti K."/>
            <person name="Haridas S."/>
            <person name="Kuo A."/>
            <person name="Salamov A."/>
            <person name="Ahrendt S.R."/>
            <person name="Lipzen A."/>
            <person name="Sullivan W."/>
            <person name="Andreopoulos W.B."/>
            <person name="Clum A."/>
            <person name="Lindquist E."/>
            <person name="Daum C."/>
            <person name="Ramamoorthy G.K."/>
            <person name="Gryganskyi A."/>
            <person name="Culley D."/>
            <person name="Magnuson J.K."/>
            <person name="James T.Y."/>
            <person name="O'Malley M.A."/>
            <person name="Stajich J.E."/>
            <person name="Spatafora J.W."/>
            <person name="Visel A."/>
            <person name="Grigoriev I.V."/>
        </authorList>
    </citation>
    <scope>NUCLEOTIDE SEQUENCE [LARGE SCALE GENOMIC DNA]</scope>
    <source>
        <strain evidence="5 6">NRRL 2496</strain>
    </source>
</reference>
<proteinExistence type="inferred from homology"/>
<dbReference type="CDD" id="cd11566">
    <property type="entry name" value="eIF1_SUI1"/>
    <property type="match status" value="1"/>
</dbReference>
<dbReference type="AlphaFoldDB" id="A0A1X2H4T1"/>
<dbReference type="OrthoDB" id="10248435at2759"/>
<dbReference type="PANTHER" id="PTHR10388">
    <property type="entry name" value="EUKARYOTIC TRANSLATION INITIATION FACTOR SUI1"/>
    <property type="match status" value="1"/>
</dbReference>
<dbReference type="InParanoid" id="A0A1X2H4T1"/>
<comment type="similarity">
    <text evidence="2">Belongs to the SUI1 family.</text>
</comment>
<dbReference type="GO" id="GO:0003729">
    <property type="term" value="F:mRNA binding"/>
    <property type="evidence" value="ECO:0007669"/>
    <property type="project" value="UniProtKB-ARBA"/>
</dbReference>
<organism evidence="5 6">
    <name type="scientific">Syncephalastrum racemosum</name>
    <name type="common">Filamentous fungus</name>
    <dbReference type="NCBI Taxonomy" id="13706"/>
    <lineage>
        <taxon>Eukaryota</taxon>
        <taxon>Fungi</taxon>
        <taxon>Fungi incertae sedis</taxon>
        <taxon>Mucoromycota</taxon>
        <taxon>Mucoromycotina</taxon>
        <taxon>Mucoromycetes</taxon>
        <taxon>Mucorales</taxon>
        <taxon>Syncephalastraceae</taxon>
        <taxon>Syncephalastrum</taxon>
    </lineage>
</organism>
<evidence type="ECO:0000256" key="2">
    <source>
        <dbReference type="ARBA" id="ARBA00005422"/>
    </source>
</evidence>
<protein>
    <recommendedName>
        <fullName evidence="4">SUI1 domain-containing protein</fullName>
    </recommendedName>
</protein>
<dbReference type="EMBL" id="MCGN01000009">
    <property type="protein sequence ID" value="ORY93395.1"/>
    <property type="molecule type" value="Genomic_DNA"/>
</dbReference>
<dbReference type="Gene3D" id="3.30.780.10">
    <property type="entry name" value="SUI1-like domain"/>
    <property type="match status" value="1"/>
</dbReference>
<dbReference type="InterPro" id="IPR001950">
    <property type="entry name" value="SUI1"/>
</dbReference>
<evidence type="ECO:0000313" key="5">
    <source>
        <dbReference type="EMBL" id="ORY93395.1"/>
    </source>
</evidence>
<dbReference type="FunFam" id="3.30.780.10:FF:000001">
    <property type="entry name" value="Eukaryotic translation initiation factor SUI1"/>
    <property type="match status" value="1"/>
</dbReference>
<feature type="domain" description="SUI1" evidence="4">
    <location>
        <begin position="29"/>
        <end position="99"/>
    </location>
</feature>
<evidence type="ECO:0000259" key="4">
    <source>
        <dbReference type="PROSITE" id="PS50296"/>
    </source>
</evidence>
<name>A0A1X2H4T1_SYNRA</name>
<dbReference type="PROSITE" id="PS50296">
    <property type="entry name" value="SUI1"/>
    <property type="match status" value="1"/>
</dbReference>
<evidence type="ECO:0000313" key="6">
    <source>
        <dbReference type="Proteomes" id="UP000242180"/>
    </source>
</evidence>